<evidence type="ECO:0000256" key="2">
    <source>
        <dbReference type="ARBA" id="ARBA00022448"/>
    </source>
</evidence>
<evidence type="ECO:0000256" key="1">
    <source>
        <dbReference type="ARBA" id="ARBA00010333"/>
    </source>
</evidence>
<dbReference type="PANTHER" id="PTHR30085:SF7">
    <property type="entry name" value="AMINO-ACID ABC TRANSPORTER-BINDING PROTEIN YHDW-RELATED"/>
    <property type="match status" value="1"/>
</dbReference>
<comment type="similarity">
    <text evidence="1">Belongs to the bacterial solute-binding protein 3 family.</text>
</comment>
<sequence>MRFKFPTLAGAALLVMTAPASAATLDVVKDRKEVICGVTTGLPGFSAPDDKGAWQGFDAEYCRAVAAAIFDNPDAVRFQPTTPKDRFTALQSGEVDILSRVTTWTFSRDASLGFDFIGVAYYDGQGFMVRKDLGVASGKELDGASVCTQSGSTTEQNLADYFRATNQKYEIVTFEGNSDVVKAFEGGRCEVLSTDRSGLAAQRLLLANPDDFIVLPDTFSKEPLGPVVRQGDSQWADIGRWTLSALVAAEEFGITKANVDEFLKSENPEIRRMLGVEGDLGEQLGLSKDWAYRIIKHSGNYGEIYERTIGMGSPLKLERGINDLWTKGGLQYALPFR</sequence>
<dbReference type="Gene3D" id="3.40.190.10">
    <property type="entry name" value="Periplasmic binding protein-like II"/>
    <property type="match status" value="2"/>
</dbReference>
<reference evidence="6" key="2">
    <citation type="submission" date="2020-09" db="EMBL/GenBank/DDBJ databases">
        <authorList>
            <person name="Sun Q."/>
            <person name="Sedlacek I."/>
        </authorList>
    </citation>
    <scope>NUCLEOTIDE SEQUENCE</scope>
    <source>
        <strain evidence="6">CCM 7684</strain>
    </source>
</reference>
<dbReference type="InterPro" id="IPR051455">
    <property type="entry name" value="Bact_solute-bind_prot3"/>
</dbReference>
<dbReference type="RefSeq" id="WP_188409492.1">
    <property type="nucleotide sequence ID" value="NZ_BMCP01000002.1"/>
</dbReference>
<dbReference type="SMART" id="SM00062">
    <property type="entry name" value="PBPb"/>
    <property type="match status" value="1"/>
</dbReference>
<dbReference type="Pfam" id="PF00497">
    <property type="entry name" value="SBP_bac_3"/>
    <property type="match status" value="1"/>
</dbReference>
<feature type="chain" id="PRO_5035275352" evidence="4">
    <location>
        <begin position="23"/>
        <end position="337"/>
    </location>
</feature>
<dbReference type="Proteomes" id="UP000602745">
    <property type="component" value="Unassembled WGS sequence"/>
</dbReference>
<feature type="domain" description="Solute-binding protein family 3/N-terminal" evidence="5">
    <location>
        <begin position="33"/>
        <end position="262"/>
    </location>
</feature>
<feature type="signal peptide" evidence="4">
    <location>
        <begin position="1"/>
        <end position="22"/>
    </location>
</feature>
<evidence type="ECO:0000256" key="3">
    <source>
        <dbReference type="ARBA" id="ARBA00022729"/>
    </source>
</evidence>
<organism evidence="6 7">
    <name type="scientific">Agaricicola taiwanensis</name>
    <dbReference type="NCBI Taxonomy" id="591372"/>
    <lineage>
        <taxon>Bacteria</taxon>
        <taxon>Pseudomonadati</taxon>
        <taxon>Pseudomonadota</taxon>
        <taxon>Alphaproteobacteria</taxon>
        <taxon>Rhodobacterales</taxon>
        <taxon>Paracoccaceae</taxon>
        <taxon>Agaricicola</taxon>
    </lineage>
</organism>
<name>A0A8J2YE64_9RHOB</name>
<dbReference type="CDD" id="cd13692">
    <property type="entry name" value="PBP2_BztA"/>
    <property type="match status" value="1"/>
</dbReference>
<dbReference type="AlphaFoldDB" id="A0A8J2YE64"/>
<keyword evidence="2" id="KW-0813">Transport</keyword>
<keyword evidence="3 4" id="KW-0732">Signal</keyword>
<dbReference type="SUPFAM" id="SSF53850">
    <property type="entry name" value="Periplasmic binding protein-like II"/>
    <property type="match status" value="1"/>
</dbReference>
<evidence type="ECO:0000313" key="6">
    <source>
        <dbReference type="EMBL" id="GGE41893.1"/>
    </source>
</evidence>
<evidence type="ECO:0000256" key="4">
    <source>
        <dbReference type="SAM" id="SignalP"/>
    </source>
</evidence>
<gene>
    <name evidence="6" type="ORF">GCM10007276_19010</name>
</gene>
<accession>A0A8J2YE64</accession>
<dbReference type="InterPro" id="IPR001638">
    <property type="entry name" value="Solute-binding_3/MltF_N"/>
</dbReference>
<dbReference type="PANTHER" id="PTHR30085">
    <property type="entry name" value="AMINO ACID ABC TRANSPORTER PERMEASE"/>
    <property type="match status" value="1"/>
</dbReference>
<protein>
    <submittedName>
        <fullName evidence="6">Amino acid ABC transporter substrate-binding protein</fullName>
    </submittedName>
</protein>
<keyword evidence="7" id="KW-1185">Reference proteome</keyword>
<evidence type="ECO:0000313" key="7">
    <source>
        <dbReference type="Proteomes" id="UP000602745"/>
    </source>
</evidence>
<proteinExistence type="inferred from homology"/>
<evidence type="ECO:0000259" key="5">
    <source>
        <dbReference type="SMART" id="SM00062"/>
    </source>
</evidence>
<dbReference type="GO" id="GO:0006865">
    <property type="term" value="P:amino acid transport"/>
    <property type="evidence" value="ECO:0007669"/>
    <property type="project" value="TreeGrafter"/>
</dbReference>
<comment type="caution">
    <text evidence="6">The sequence shown here is derived from an EMBL/GenBank/DDBJ whole genome shotgun (WGS) entry which is preliminary data.</text>
</comment>
<dbReference type="EMBL" id="BMCP01000002">
    <property type="protein sequence ID" value="GGE41893.1"/>
    <property type="molecule type" value="Genomic_DNA"/>
</dbReference>
<reference evidence="6" key="1">
    <citation type="journal article" date="2014" name="Int. J. Syst. Evol. Microbiol.">
        <title>Complete genome sequence of Corynebacterium casei LMG S-19264T (=DSM 44701T), isolated from a smear-ripened cheese.</title>
        <authorList>
            <consortium name="US DOE Joint Genome Institute (JGI-PGF)"/>
            <person name="Walter F."/>
            <person name="Albersmeier A."/>
            <person name="Kalinowski J."/>
            <person name="Ruckert C."/>
        </authorList>
    </citation>
    <scope>NUCLEOTIDE SEQUENCE</scope>
    <source>
        <strain evidence="6">CCM 7684</strain>
    </source>
</reference>